<name>A0A846MP32_9BACT</name>
<dbReference type="AlphaFoldDB" id="A0A846MP32"/>
<organism evidence="1 2">
    <name type="scientific">Thermonema lapsum</name>
    <dbReference type="NCBI Taxonomy" id="28195"/>
    <lineage>
        <taxon>Bacteria</taxon>
        <taxon>Pseudomonadati</taxon>
        <taxon>Bacteroidota</taxon>
        <taxon>Cytophagia</taxon>
        <taxon>Cytophagales</taxon>
        <taxon>Thermonemataceae</taxon>
        <taxon>Thermonema</taxon>
    </lineage>
</organism>
<evidence type="ECO:0008006" key="3">
    <source>
        <dbReference type="Google" id="ProtNLM"/>
    </source>
</evidence>
<dbReference type="EMBL" id="JAASRN010000001">
    <property type="protein sequence ID" value="NIK73162.1"/>
    <property type="molecule type" value="Genomic_DNA"/>
</dbReference>
<evidence type="ECO:0000313" key="1">
    <source>
        <dbReference type="EMBL" id="NIK73162.1"/>
    </source>
</evidence>
<comment type="caution">
    <text evidence="1">The sequence shown here is derived from an EMBL/GenBank/DDBJ whole genome shotgun (WGS) entry which is preliminary data.</text>
</comment>
<dbReference type="Proteomes" id="UP000537126">
    <property type="component" value="Unassembled WGS sequence"/>
</dbReference>
<gene>
    <name evidence="1" type="ORF">FHS56_000648</name>
</gene>
<reference evidence="1 2" key="1">
    <citation type="submission" date="2020-03" db="EMBL/GenBank/DDBJ databases">
        <title>Genomic Encyclopedia of Type Strains, Phase IV (KMG-IV): sequencing the most valuable type-strain genomes for metagenomic binning, comparative biology and taxonomic classification.</title>
        <authorList>
            <person name="Goeker M."/>
        </authorList>
    </citation>
    <scope>NUCLEOTIDE SEQUENCE [LARGE SCALE GENOMIC DNA]</scope>
    <source>
        <strain evidence="1 2">DSM 5718</strain>
    </source>
</reference>
<keyword evidence="2" id="KW-1185">Reference proteome</keyword>
<dbReference type="Pfam" id="PF08889">
    <property type="entry name" value="WbqC"/>
    <property type="match status" value="1"/>
</dbReference>
<evidence type="ECO:0000313" key="2">
    <source>
        <dbReference type="Proteomes" id="UP000537126"/>
    </source>
</evidence>
<dbReference type="RefSeq" id="WP_166918429.1">
    <property type="nucleotide sequence ID" value="NZ_JAASRN010000001.1"/>
</dbReference>
<sequence>MKKILIEPHYFPSLAFWACYVQAEKVVLDIHAYYEKQSYRNRCEILTDKGVWMLSVPVRKPWKRPLHAIEIDNRHAWQKDHIRAIEAAYRKAPFYEYFAPEILTILQEPITTLLQLQQRIMTTCLKLLQLPNRFTYSTDYYDAAQVADLEIIDMRNVLHPKKKTTLNIRWEPYMQNFGAKFVPNLSILDLLFCMGPAARLYLQQGVKLSLSERVAF</sequence>
<accession>A0A846MP32</accession>
<proteinExistence type="predicted"/>
<dbReference type="InterPro" id="IPR014985">
    <property type="entry name" value="WbqC"/>
</dbReference>
<protein>
    <recommendedName>
        <fullName evidence="3">WbqC-like protein family protein</fullName>
    </recommendedName>
</protein>